<proteinExistence type="predicted"/>
<comment type="caution">
    <text evidence="1">The sequence shown here is derived from an EMBL/GenBank/DDBJ whole genome shotgun (WGS) entry which is preliminary data.</text>
</comment>
<accession>A0ABV6TCA7</accession>
<dbReference type="EMBL" id="JBHMQU010000122">
    <property type="protein sequence ID" value="MFC0813613.1"/>
    <property type="molecule type" value="Genomic_DNA"/>
</dbReference>
<name>A0ABV6TCA7_9RHOB</name>
<protein>
    <recommendedName>
        <fullName evidence="3">Sulphotransferase Stf0 domain-containing protein</fullName>
    </recommendedName>
</protein>
<keyword evidence="2" id="KW-1185">Reference proteome</keyword>
<dbReference type="InterPro" id="IPR027417">
    <property type="entry name" value="P-loop_NTPase"/>
</dbReference>
<reference evidence="1 2" key="1">
    <citation type="submission" date="2024-09" db="EMBL/GenBank/DDBJ databases">
        <authorList>
            <person name="Sun Q."/>
            <person name="Mori K."/>
        </authorList>
    </citation>
    <scope>NUCLEOTIDE SEQUENCE [LARGE SCALE GENOMIC DNA]</scope>
    <source>
        <strain evidence="1 2">KCTC 42086</strain>
    </source>
</reference>
<organism evidence="1 2">
    <name type="scientific">Paracoccus panacisoli</name>
    <dbReference type="NCBI Taxonomy" id="1510163"/>
    <lineage>
        <taxon>Bacteria</taxon>
        <taxon>Pseudomonadati</taxon>
        <taxon>Pseudomonadota</taxon>
        <taxon>Alphaproteobacteria</taxon>
        <taxon>Rhodobacterales</taxon>
        <taxon>Paracoccaceae</taxon>
        <taxon>Paracoccus</taxon>
    </lineage>
</organism>
<dbReference type="RefSeq" id="WP_394321754.1">
    <property type="nucleotide sequence ID" value="NZ_JBHMQU010000122.1"/>
</dbReference>
<sequence>MTPISDALSAQGPHESRVRAIFPGAFAFAGERPVFSKPLCILAFTNRSGSNLLADYLRQTGRFRGFGEGLNWDEVRRSLERQPVASFPDYVVRLAGPPNEPGIWGIKASWDQIVMLQRANIPAMFSGVRIVHSVRRDLLGQAISHWIAHQTNRWTSAHKEQGIVPEFALDRIEPILMDIVRSNSHIDLVARTLGIPRHVVVYERLQDDPAGEIARLAGAMSVDLAGWQPGTPRIARQRDETNDRFRDACLKAWNAAITG</sequence>
<dbReference type="Gene3D" id="3.40.50.300">
    <property type="entry name" value="P-loop containing nucleotide triphosphate hydrolases"/>
    <property type="match status" value="1"/>
</dbReference>
<gene>
    <name evidence="1" type="ORF">ACFHYO_16100</name>
</gene>
<evidence type="ECO:0000313" key="1">
    <source>
        <dbReference type="EMBL" id="MFC0813613.1"/>
    </source>
</evidence>
<dbReference type="Proteomes" id="UP001589920">
    <property type="component" value="Unassembled WGS sequence"/>
</dbReference>
<evidence type="ECO:0008006" key="3">
    <source>
        <dbReference type="Google" id="ProtNLM"/>
    </source>
</evidence>
<evidence type="ECO:0000313" key="2">
    <source>
        <dbReference type="Proteomes" id="UP001589920"/>
    </source>
</evidence>
<dbReference type="SUPFAM" id="SSF52540">
    <property type="entry name" value="P-loop containing nucleoside triphosphate hydrolases"/>
    <property type="match status" value="1"/>
</dbReference>